<evidence type="ECO:0000256" key="3">
    <source>
        <dbReference type="ARBA" id="ARBA00022679"/>
    </source>
</evidence>
<keyword evidence="11" id="KW-1185">Reference proteome</keyword>
<dbReference type="SMART" id="SM00220">
    <property type="entry name" value="S_TKc"/>
    <property type="match status" value="1"/>
</dbReference>
<evidence type="ECO:0000256" key="2">
    <source>
        <dbReference type="ARBA" id="ARBA00022527"/>
    </source>
</evidence>
<feature type="domain" description="Protein kinase" evidence="9">
    <location>
        <begin position="8"/>
        <end position="263"/>
    </location>
</feature>
<proteinExistence type="predicted"/>
<dbReference type="PANTHER" id="PTHR43289:SF6">
    <property type="entry name" value="SERINE_THREONINE-PROTEIN KINASE NEKL-3"/>
    <property type="match status" value="1"/>
</dbReference>
<evidence type="ECO:0000313" key="10">
    <source>
        <dbReference type="EMBL" id="MFD1547419.1"/>
    </source>
</evidence>
<dbReference type="PROSITE" id="PS00107">
    <property type="entry name" value="PROTEIN_KINASE_ATP"/>
    <property type="match status" value="1"/>
</dbReference>
<keyword evidence="8" id="KW-0472">Membrane</keyword>
<dbReference type="PANTHER" id="PTHR43289">
    <property type="entry name" value="MITOGEN-ACTIVATED PROTEIN KINASE KINASE KINASE 20-RELATED"/>
    <property type="match status" value="1"/>
</dbReference>
<keyword evidence="3 10" id="KW-0808">Transferase</keyword>
<evidence type="ECO:0000256" key="6">
    <source>
        <dbReference type="ARBA" id="ARBA00022840"/>
    </source>
</evidence>
<dbReference type="PROSITE" id="PS00108">
    <property type="entry name" value="PROTEIN_KINASE_ST"/>
    <property type="match status" value="1"/>
</dbReference>
<keyword evidence="2" id="KW-0723">Serine/threonine-protein kinase</keyword>
<feature type="transmembrane region" description="Helical" evidence="8">
    <location>
        <begin position="291"/>
        <end position="313"/>
    </location>
</feature>
<dbReference type="PROSITE" id="PS50011">
    <property type="entry name" value="PROTEIN_KINASE_DOM"/>
    <property type="match status" value="1"/>
</dbReference>
<comment type="caution">
    <text evidence="10">The sequence shown here is derived from an EMBL/GenBank/DDBJ whole genome shotgun (WGS) entry which is preliminary data.</text>
</comment>
<evidence type="ECO:0000313" key="11">
    <source>
        <dbReference type="Proteomes" id="UP001597097"/>
    </source>
</evidence>
<protein>
    <recommendedName>
        <fullName evidence="1">non-specific serine/threonine protein kinase</fullName>
        <ecNumber evidence="1">2.7.11.1</ecNumber>
    </recommendedName>
</protein>
<evidence type="ECO:0000256" key="8">
    <source>
        <dbReference type="SAM" id="Phobius"/>
    </source>
</evidence>
<dbReference type="EC" id="2.7.11.1" evidence="1"/>
<evidence type="ECO:0000256" key="1">
    <source>
        <dbReference type="ARBA" id="ARBA00012513"/>
    </source>
</evidence>
<evidence type="ECO:0000256" key="4">
    <source>
        <dbReference type="ARBA" id="ARBA00022741"/>
    </source>
</evidence>
<keyword evidence="6 7" id="KW-0067">ATP-binding</keyword>
<dbReference type="InterPro" id="IPR008271">
    <property type="entry name" value="Ser/Thr_kinase_AS"/>
</dbReference>
<reference evidence="11" key="1">
    <citation type="journal article" date="2019" name="Int. J. Syst. Evol. Microbiol.">
        <title>The Global Catalogue of Microorganisms (GCM) 10K type strain sequencing project: providing services to taxonomists for standard genome sequencing and annotation.</title>
        <authorList>
            <consortium name="The Broad Institute Genomics Platform"/>
            <consortium name="The Broad Institute Genome Sequencing Center for Infectious Disease"/>
            <person name="Wu L."/>
            <person name="Ma J."/>
        </authorList>
    </citation>
    <scope>NUCLEOTIDE SEQUENCE [LARGE SCALE GENOMIC DNA]</scope>
    <source>
        <strain evidence="11">CGMCC 1.15399</strain>
    </source>
</reference>
<keyword evidence="8" id="KW-0812">Transmembrane</keyword>
<name>A0ABW4GYE8_9ACTN</name>
<organism evidence="10 11">
    <name type="scientific">Nonomuraea guangzhouensis</name>
    <dbReference type="NCBI Taxonomy" id="1291555"/>
    <lineage>
        <taxon>Bacteria</taxon>
        <taxon>Bacillati</taxon>
        <taxon>Actinomycetota</taxon>
        <taxon>Actinomycetes</taxon>
        <taxon>Streptosporangiales</taxon>
        <taxon>Streptosporangiaceae</taxon>
        <taxon>Nonomuraea</taxon>
    </lineage>
</organism>
<keyword evidence="8" id="KW-1133">Transmembrane helix</keyword>
<keyword evidence="4 7" id="KW-0547">Nucleotide-binding</keyword>
<sequence length="491" mass="52400">MTVIANRYRLLSPLGQGGMGTVWRAVDELLRQEVAVKEVRLPPELDQAARAELTERTLREARAAARLRSHPSIVTVLDVVMDGGRPWIVMELINGRSLDQIVRQDGPTSPSRTAWVGQHVLDALTAAHSMGVLHRDVKPGNVLITQDGRVLLTDFGIATLAGDVALTQTGLLNGSPGYIAPERLRGEADGPAADLWSLGATLYTVVEGSSAFSGMNSAAVMAAVLLHEPAPARLAGPLAPVLAALLEKDPAQRCTPEQAAVWLRDVARGDVPESVPTVPRGRPRPVKRRRIALMGGAAAAAALCVVAGLMIWLNMRGVPQHPGLKTLPSTGSTSSAPSPAAVKLFRTQPKTCKLLSNTQAGTVLSGSAKLTLRSTARCQWSSPDSAMITLTTYRVPTVKNCKANFDGAVTPMKDEKLNFPKTKFRSSRTAGYRTFSYARSAPDIRPGFHRSGTVFCLTNLLVSVDYWGPQAGYGAVDRTAAYAVKALGAKR</sequence>
<gene>
    <name evidence="10" type="ORF">ACFSJ0_61055</name>
</gene>
<evidence type="ECO:0000256" key="7">
    <source>
        <dbReference type="PROSITE-ProRule" id="PRU10141"/>
    </source>
</evidence>
<evidence type="ECO:0000259" key="9">
    <source>
        <dbReference type="PROSITE" id="PS50011"/>
    </source>
</evidence>
<dbReference type="Pfam" id="PF00069">
    <property type="entry name" value="Pkinase"/>
    <property type="match status" value="1"/>
</dbReference>
<dbReference type="Proteomes" id="UP001597097">
    <property type="component" value="Unassembled WGS sequence"/>
</dbReference>
<dbReference type="RefSeq" id="WP_219528001.1">
    <property type="nucleotide sequence ID" value="NZ_JAHKRM010000003.1"/>
</dbReference>
<dbReference type="CDD" id="cd14014">
    <property type="entry name" value="STKc_PknB_like"/>
    <property type="match status" value="1"/>
</dbReference>
<keyword evidence="5 10" id="KW-0418">Kinase</keyword>
<dbReference type="EMBL" id="JBHUCM010000075">
    <property type="protein sequence ID" value="MFD1547419.1"/>
    <property type="molecule type" value="Genomic_DNA"/>
</dbReference>
<dbReference type="GO" id="GO:0004674">
    <property type="term" value="F:protein serine/threonine kinase activity"/>
    <property type="evidence" value="ECO:0007669"/>
    <property type="project" value="UniProtKB-EC"/>
</dbReference>
<accession>A0ABW4GYE8</accession>
<dbReference type="InterPro" id="IPR000719">
    <property type="entry name" value="Prot_kinase_dom"/>
</dbReference>
<evidence type="ECO:0000256" key="5">
    <source>
        <dbReference type="ARBA" id="ARBA00022777"/>
    </source>
</evidence>
<dbReference type="InterPro" id="IPR017441">
    <property type="entry name" value="Protein_kinase_ATP_BS"/>
</dbReference>
<feature type="binding site" evidence="7">
    <location>
        <position position="37"/>
    </location>
    <ligand>
        <name>ATP</name>
        <dbReference type="ChEBI" id="CHEBI:30616"/>
    </ligand>
</feature>